<feature type="compositionally biased region" description="Basic and acidic residues" evidence="1">
    <location>
        <begin position="15"/>
        <end position="26"/>
    </location>
</feature>
<keyword evidence="3" id="KW-1185">Reference proteome</keyword>
<accession>A0A0E0IRK2</accession>
<evidence type="ECO:0000313" key="3">
    <source>
        <dbReference type="Proteomes" id="UP000006591"/>
    </source>
</evidence>
<dbReference type="EnsemblPlants" id="ONIVA10G07970.1">
    <property type="protein sequence ID" value="ONIVA10G07970.1"/>
    <property type="gene ID" value="ONIVA10G07970"/>
</dbReference>
<reference evidence="2" key="1">
    <citation type="submission" date="2015-04" db="UniProtKB">
        <authorList>
            <consortium name="EnsemblPlants"/>
        </authorList>
    </citation>
    <scope>IDENTIFICATION</scope>
    <source>
        <strain evidence="2">SL10</strain>
    </source>
</reference>
<dbReference type="Proteomes" id="UP000006591">
    <property type="component" value="Chromosome 10"/>
</dbReference>
<proteinExistence type="predicted"/>
<feature type="region of interest" description="Disordered" evidence="1">
    <location>
        <begin position="1"/>
        <end position="41"/>
    </location>
</feature>
<dbReference type="HOGENOM" id="CLU_2201342_0_0_1"/>
<evidence type="ECO:0008006" key="4">
    <source>
        <dbReference type="Google" id="ProtNLM"/>
    </source>
</evidence>
<dbReference type="Gramene" id="ONIVA10G07970.1">
    <property type="protein sequence ID" value="ONIVA10G07970.1"/>
    <property type="gene ID" value="ONIVA10G07970"/>
</dbReference>
<evidence type="ECO:0000313" key="2">
    <source>
        <dbReference type="EnsemblPlants" id="ONIVA10G07970.1"/>
    </source>
</evidence>
<evidence type="ECO:0000256" key="1">
    <source>
        <dbReference type="SAM" id="MobiDB-lite"/>
    </source>
</evidence>
<protein>
    <recommendedName>
        <fullName evidence="4">DUF834 domain-containing protein</fullName>
    </recommendedName>
</protein>
<organism evidence="2">
    <name type="scientific">Oryza nivara</name>
    <name type="common">Indian wild rice</name>
    <name type="synonym">Oryza sativa f. spontanea</name>
    <dbReference type="NCBI Taxonomy" id="4536"/>
    <lineage>
        <taxon>Eukaryota</taxon>
        <taxon>Viridiplantae</taxon>
        <taxon>Streptophyta</taxon>
        <taxon>Embryophyta</taxon>
        <taxon>Tracheophyta</taxon>
        <taxon>Spermatophyta</taxon>
        <taxon>Magnoliopsida</taxon>
        <taxon>Liliopsida</taxon>
        <taxon>Poales</taxon>
        <taxon>Poaceae</taxon>
        <taxon>BOP clade</taxon>
        <taxon>Oryzoideae</taxon>
        <taxon>Oryzeae</taxon>
        <taxon>Oryzinae</taxon>
        <taxon>Oryza</taxon>
    </lineage>
</organism>
<dbReference type="AlphaFoldDB" id="A0A0E0IRK2"/>
<name>A0A0E0IRK2_ORYNI</name>
<sequence length="117" mass="12166">MVADVLSPPGGPLQRPREKGEVRDAGAADADGTTVPWEKEQGSLVSAAGGGRWSEKPELSKAAQLLGGSGAVLGRQRRHVSVGVVHGRVMQPRHGVVVAGAPPHEILDEEVALVLEQ</sequence>
<reference evidence="2" key="2">
    <citation type="submission" date="2018-04" db="EMBL/GenBank/DDBJ databases">
        <title>OnivRS2 (Oryza nivara Reference Sequence Version 2).</title>
        <authorList>
            <person name="Zhang J."/>
            <person name="Kudrna D."/>
            <person name="Lee S."/>
            <person name="Talag J."/>
            <person name="Rajasekar S."/>
            <person name="Welchert J."/>
            <person name="Hsing Y.-I."/>
            <person name="Wing R.A."/>
        </authorList>
    </citation>
    <scope>NUCLEOTIDE SEQUENCE [LARGE SCALE GENOMIC DNA]</scope>
</reference>